<accession>A0A420HD62</accession>
<comment type="caution">
    <text evidence="2">The sequence shown here is derived from an EMBL/GenBank/DDBJ whole genome shotgun (WGS) entry which is preliminary data.</text>
</comment>
<dbReference type="AlphaFoldDB" id="A0A420HD62"/>
<dbReference type="Proteomes" id="UP000285405">
    <property type="component" value="Unassembled WGS sequence"/>
</dbReference>
<proteinExistence type="predicted"/>
<dbReference type="OrthoDB" id="5507155at2759"/>
<organism evidence="2 3">
    <name type="scientific">Golovinomyces cichoracearum</name>
    <dbReference type="NCBI Taxonomy" id="62708"/>
    <lineage>
        <taxon>Eukaryota</taxon>
        <taxon>Fungi</taxon>
        <taxon>Dikarya</taxon>
        <taxon>Ascomycota</taxon>
        <taxon>Pezizomycotina</taxon>
        <taxon>Leotiomycetes</taxon>
        <taxon>Erysiphales</taxon>
        <taxon>Erysiphaceae</taxon>
        <taxon>Golovinomyces</taxon>
    </lineage>
</organism>
<feature type="compositionally biased region" description="Basic residues" evidence="1">
    <location>
        <begin position="12"/>
        <end position="40"/>
    </location>
</feature>
<feature type="region of interest" description="Disordered" evidence="1">
    <location>
        <begin position="77"/>
        <end position="110"/>
    </location>
</feature>
<feature type="compositionally biased region" description="Polar residues" evidence="1">
    <location>
        <begin position="45"/>
        <end position="56"/>
    </location>
</feature>
<evidence type="ECO:0000313" key="3">
    <source>
        <dbReference type="Proteomes" id="UP000285405"/>
    </source>
</evidence>
<feature type="compositionally biased region" description="Polar residues" evidence="1">
    <location>
        <begin position="77"/>
        <end position="93"/>
    </location>
</feature>
<evidence type="ECO:0008006" key="4">
    <source>
        <dbReference type="Google" id="ProtNLM"/>
    </source>
</evidence>
<sequence>MEATQANVAATRRTRARRGRCGGRGNQKKAQKKAQPKRKPITKDNILTPQHESSSLHLRDQSVPVRSIEWYQTPIRRSSVSNSLRPSTPQLTQYLGPRGSPTSHSTEEQDNNIVKNRRGLKYTWLYERELAMLRALVEAKHSGLQTGSSFREKVWAEARKAVDYVVINSNLAPPITAAQMSNKWGDWKKWWPDYEAHYCTSSVKRHTSGWEKNSSGREFSYPGIDTGVLVSSLDAMRDHYNAYPKCRGFRKHRVNHVELLEQLLAKIDVWKQAILNSTEEASFERLAMAINRQNKSKTELAIQRVEKLGIFKNNIEAIGCLYEAFFADEKKADFFVNLPTKMMVWWVEKGFGGTIKLDTNWNAVDVALDQIGVGTARKRRRVSEEAGNSDLHEDIEEGNGDFDEFIGEVGSEDEFLERFSQ</sequence>
<evidence type="ECO:0000256" key="1">
    <source>
        <dbReference type="SAM" id="MobiDB-lite"/>
    </source>
</evidence>
<feature type="region of interest" description="Disordered" evidence="1">
    <location>
        <begin position="1"/>
        <end position="59"/>
    </location>
</feature>
<reference evidence="2 3" key="1">
    <citation type="journal article" date="2018" name="BMC Genomics">
        <title>Comparative genome analyses reveal sequence features reflecting distinct modes of host-adaptation between dicot and monocot powdery mildew.</title>
        <authorList>
            <person name="Wu Y."/>
            <person name="Ma X."/>
            <person name="Pan Z."/>
            <person name="Kale S.D."/>
            <person name="Song Y."/>
            <person name="King H."/>
            <person name="Zhang Q."/>
            <person name="Presley C."/>
            <person name="Deng X."/>
            <person name="Wei C.I."/>
            <person name="Xiao S."/>
        </authorList>
    </citation>
    <scope>NUCLEOTIDE SEQUENCE [LARGE SCALE GENOMIC DNA]</scope>
    <source>
        <strain evidence="2">UCSC1</strain>
    </source>
</reference>
<evidence type="ECO:0000313" key="2">
    <source>
        <dbReference type="EMBL" id="RKF55396.1"/>
    </source>
</evidence>
<protein>
    <recommendedName>
        <fullName evidence="4">Myb/SANT-like domain-containing protein</fullName>
    </recommendedName>
</protein>
<dbReference type="EMBL" id="MCBR01020422">
    <property type="protein sequence ID" value="RKF55396.1"/>
    <property type="molecule type" value="Genomic_DNA"/>
</dbReference>
<gene>
    <name evidence="2" type="ORF">GcC1_204037</name>
</gene>
<name>A0A420HD62_9PEZI</name>